<evidence type="ECO:0000259" key="1">
    <source>
        <dbReference type="PROSITE" id="PS50097"/>
    </source>
</evidence>
<dbReference type="SUPFAM" id="SSF54695">
    <property type="entry name" value="POZ domain"/>
    <property type="match status" value="1"/>
</dbReference>
<gene>
    <name evidence="2" type="ORF">JAAARDRAFT_155600</name>
</gene>
<dbReference type="EMBL" id="KL197718">
    <property type="protein sequence ID" value="KDQ57943.1"/>
    <property type="molecule type" value="Genomic_DNA"/>
</dbReference>
<dbReference type="GO" id="GO:0030544">
    <property type="term" value="F:Hsp70 protein binding"/>
    <property type="evidence" value="ECO:0007669"/>
    <property type="project" value="TreeGrafter"/>
</dbReference>
<dbReference type="Proteomes" id="UP000027265">
    <property type="component" value="Unassembled WGS sequence"/>
</dbReference>
<dbReference type="InterPro" id="IPR036890">
    <property type="entry name" value="HATPase_C_sf"/>
</dbReference>
<dbReference type="PROSITE" id="PS50097">
    <property type="entry name" value="BTB"/>
    <property type="match status" value="1"/>
</dbReference>
<dbReference type="STRING" id="933084.A0A067PT12"/>
<dbReference type="PANTHER" id="PTHR15600">
    <property type="entry name" value="SACSIN"/>
    <property type="match status" value="1"/>
</dbReference>
<dbReference type="InterPro" id="IPR011333">
    <property type="entry name" value="SKP1/BTB/POZ_sf"/>
</dbReference>
<dbReference type="Gene3D" id="3.30.710.10">
    <property type="entry name" value="Potassium Channel Kv1.1, Chain A"/>
    <property type="match status" value="1"/>
</dbReference>
<dbReference type="Pfam" id="PF25794">
    <property type="entry name" value="SACS"/>
    <property type="match status" value="2"/>
</dbReference>
<protein>
    <recommendedName>
        <fullName evidence="1">BTB domain-containing protein</fullName>
    </recommendedName>
</protein>
<proteinExistence type="predicted"/>
<dbReference type="PANTHER" id="PTHR15600:SF42">
    <property type="entry name" value="SACSIN"/>
    <property type="match status" value="1"/>
</dbReference>
<evidence type="ECO:0000313" key="2">
    <source>
        <dbReference type="EMBL" id="KDQ57943.1"/>
    </source>
</evidence>
<name>A0A067PT12_9AGAM</name>
<sequence>MDEFNEYISPTAGIKGILSQYSFGNGFLREILQNSEDAGATEQVFILDYRTHAKESLFDECYQVSQGPALLAYNNAIFQEKDWTALIRPHKSSKGTDRTKIGKYGMGFRSSYHITDTPQILSDRFLAVLDPHRGGKKIDFVEEGDRYRDQLAGFDRFFPLPQPGQGWNVGMFEGTVIRLPLRTEEEAKKSELSNKAIRPPEIHQLFLSFIESEIDQVLLFLSNLASIKICEIDEEGKETHFATVTISRTPPILASISTSANQEERDRCTSHLCTVDLQRLEKEKEKKTWRILHCPFSSSHAADLVAARLDSTDPPDLEKEKLVPDVGLAIPLPLPPAQSTGAAGVWDGGRLFTYLPLPIPTGFAFHVHAPFALTGDRQRLQNVSETGISGNSTAALYIAWNRVLFSDFIPRAIARLLLLLVEHPSVDDGIEADADMDIYAVWPPPQAKNPSGEAVYWASILKDIVSASVSVGKIWPAILGTDKETQRYLDLGAHDAFLANGNEGEGCLEALARAGLDIVRPPRHVEEAVMESGVKFESMGPDEVWRCLLSKKKLQSDMDVVDADARRKVLSYLLSTNKLQNIVGLELIPVVGHGHAALIKSSDGVVRTLLAEEDERLWDQFDPSAVMLSRLPSPVADLLTKEGPGCLNVQVLTVERVGEYLSVALRKFGIDVGGRRDDGLVDTGIGGESLKWLAKFWVWVASWENGPKLLDSIRDLPLLPTDRGRVCGTQLFAPHPNIDAEARRVLDDLLVQFLPVDFPASPRDFMEGHGIIKSSADAHHLLSHLENRFGNRSMGESDAKVLRRVLAMACQNARSLSLDDRRTLRSLPIFPQATALGSLTQNLPIDSADSNDLPFLPTISSRHFVVGTGDCLTLVRYMRNQLDLHPLTRPGLLELSIDHLADQPRSFQRAIVDHLVARRADYPDRLVEKLRDVGFLTTQDHVATRAPREVVDPDSELASLFLKGDQRLPLIADDDHDSKAIMAGLRTLKCLCVLKDDIVSERISFISASPKLNRSVAHRMACTLLRLMNESKESIGLALDQSVRWLPCIEGKSLHSSRECYPPNIYHPKLFDQVAATLSVKVDSPTLLAALGWDGEIPFAVVKKQLAAVGDYDSLVVLVKHFAKRIHGGSQDVDGLREMTQGRAWIPIAPNRIAKTSHVVFGMPRASPFHQIPPSLTRPDYCRTFFSLMGCADRPSNIAIYDELAILADGPPSRSTPRLARDLLDELAEIPNKERPRVLVPDTTGSLRPLDNVCYDDRRHDWTGFEVPEGMYAAHNVIDVALAAKLDLPLLSSISEVEDEEPEDESDMKQDVTIRIKQELRQYTLEQAFGEFVANAADAKAHKFDLVVDERPGPLEHLLCEHMEQFQSSPALVLHNNASFSDEDFRRIRNFGGGGKDAESIGRFGLGAFSMYHFTEVVTIISGGYALFLDPSRRHLRLFNQKGTALLVPLKKMRRSYRGHLEALGGMFDFSISNNYYNGTLFRLPLRTASQAAESHMSTTSVSISRVLSLVDEKYFEIARQSVLFTGIEKITAQHRRVGRDLTFRWKVSAKRRDTPEGLFKVTTTHRLGIDEWYVTTQSQDVPDEFRSLLETHGIPGKATVGLAARTSPSSDTRSKFFSTLPLPIDTCLPVHLHATFILAQDRRSIRFEESNEISLEIKYNRWLLSELVPPLYLSLLETSVNSDDCSHWWPGRRSCVQEPLGELVIQSLFSRHFASCSRPICRSLSGHRVAPQNGVFLGAEHASIRKVLEVVSPPDLITLPSSIHLRALQGGIATPTPAYVRDNISQGFQKMMDAWQKGELKIDDVARVVSFLSKDPQTLRDLPLLPLADKTLTTFQQSRAIPIYFTRDLLPPSLFPSNRFAHHSIAPDLEPLSSTLNVSALAGDGVATLIRERFPRLIGGASSPDDHGWIARFWTYFDDLPVDAADIADLPLVATESDRYISIQKCRTHPVLLSLGSQASLVVPALLKLGADIIAADIPIPLRRVLDQLPPFGINEVMRFFRTFTDISARFCTLPDDERKKLAEWIRDNIRLVDVEHKSVARQLPVWVSQTHAKTEEVSACDSRLVMLPVSVKLATVERFLETRWRYHSYSSGLCHLNAEPIKFPALRDKLDFASRRVLSASELNDYGNLLALLLAHYQLDGRTMLVPQGNLVLAPSSALYARSEPLFLHAFETNEDTHFVHRQLRAYEPSLVNFGLRSEVTFDLFRECAQAMNDHPEGPNRLVRARYIFEYFRDQLPVRVPHTENPWRAVADLRFIPKKPYSSCYQKQEFIRGLPDIVSPNQTLRPQHFAIAWTQRAPFPGPDESRILLADKSLGVPSGQDVVHHLRVLATRVALEYQLEDVLEDIRQTYKWLNDHLGEADALVNYHQERLFLNVDDASDYTSWKWDRASDLYFNSPDEDNRRMVRKFLLPFKELVLFAGGKEIRNPSPPSALNSDSGDIFSHWRMKLRQMREDHILTDVVYISNGGTEHPAHRCILLVNGDHFARELHFEGNHPGGVHRTEMLEYSPTCLETTLNFLYTQELPDVDTNVLLELLSLSHCWELTRLNLAVQRQLVQPNHLTVGSYDEIRRFSTPYQLEETIVTAKCDEFEDLNRRHLRG</sequence>
<evidence type="ECO:0000313" key="3">
    <source>
        <dbReference type="Proteomes" id="UP000027265"/>
    </source>
</evidence>
<dbReference type="OrthoDB" id="1262810at2759"/>
<dbReference type="InterPro" id="IPR000210">
    <property type="entry name" value="BTB/POZ_dom"/>
</dbReference>
<dbReference type="InterPro" id="IPR052972">
    <property type="entry name" value="Sacsin_chaperone_reg"/>
</dbReference>
<dbReference type="InterPro" id="IPR058210">
    <property type="entry name" value="SACS/Nov_dom"/>
</dbReference>
<dbReference type="SUPFAM" id="SSF55874">
    <property type="entry name" value="ATPase domain of HSP90 chaperone/DNA topoisomerase II/histidine kinase"/>
    <property type="match status" value="2"/>
</dbReference>
<accession>A0A067PT12</accession>
<dbReference type="CDD" id="cd18186">
    <property type="entry name" value="BTB_POZ_ZBTB_KLHL-like"/>
    <property type="match status" value="1"/>
</dbReference>
<dbReference type="Pfam" id="PF00651">
    <property type="entry name" value="BTB"/>
    <property type="match status" value="1"/>
</dbReference>
<dbReference type="InParanoid" id="A0A067PT12"/>
<reference evidence="3" key="1">
    <citation type="journal article" date="2014" name="Proc. Natl. Acad. Sci. U.S.A.">
        <title>Extensive sampling of basidiomycete genomes demonstrates inadequacy of the white-rot/brown-rot paradigm for wood decay fungi.</title>
        <authorList>
            <person name="Riley R."/>
            <person name="Salamov A.A."/>
            <person name="Brown D.W."/>
            <person name="Nagy L.G."/>
            <person name="Floudas D."/>
            <person name="Held B.W."/>
            <person name="Levasseur A."/>
            <person name="Lombard V."/>
            <person name="Morin E."/>
            <person name="Otillar R."/>
            <person name="Lindquist E.A."/>
            <person name="Sun H."/>
            <person name="LaButti K.M."/>
            <person name="Schmutz J."/>
            <person name="Jabbour D."/>
            <person name="Luo H."/>
            <person name="Baker S.E."/>
            <person name="Pisabarro A.G."/>
            <person name="Walton J.D."/>
            <person name="Blanchette R.A."/>
            <person name="Henrissat B."/>
            <person name="Martin F."/>
            <person name="Cullen D."/>
            <person name="Hibbett D.S."/>
            <person name="Grigoriev I.V."/>
        </authorList>
    </citation>
    <scope>NUCLEOTIDE SEQUENCE [LARGE SCALE GENOMIC DNA]</scope>
    <source>
        <strain evidence="3">MUCL 33604</strain>
    </source>
</reference>
<feature type="domain" description="BTB" evidence="1">
    <location>
        <begin position="2460"/>
        <end position="2529"/>
    </location>
</feature>
<keyword evidence="3" id="KW-1185">Reference proteome</keyword>
<dbReference type="NCBIfam" id="NF047352">
    <property type="entry name" value="P_loop_sacsin"/>
    <property type="match status" value="1"/>
</dbReference>
<organism evidence="2 3">
    <name type="scientific">Jaapia argillacea MUCL 33604</name>
    <dbReference type="NCBI Taxonomy" id="933084"/>
    <lineage>
        <taxon>Eukaryota</taxon>
        <taxon>Fungi</taxon>
        <taxon>Dikarya</taxon>
        <taxon>Basidiomycota</taxon>
        <taxon>Agaricomycotina</taxon>
        <taxon>Agaricomycetes</taxon>
        <taxon>Agaricomycetidae</taxon>
        <taxon>Jaapiales</taxon>
        <taxon>Jaapiaceae</taxon>
        <taxon>Jaapia</taxon>
    </lineage>
</organism>
<dbReference type="HOGENOM" id="CLU_000417_1_0_1"/>